<evidence type="ECO:0000313" key="4">
    <source>
        <dbReference type="EMBL" id="GMM45094.1"/>
    </source>
</evidence>
<feature type="compositionally biased region" description="Basic and acidic residues" evidence="3">
    <location>
        <begin position="518"/>
        <end position="532"/>
    </location>
</feature>
<feature type="region of interest" description="Disordered" evidence="3">
    <location>
        <begin position="487"/>
        <end position="617"/>
    </location>
</feature>
<dbReference type="Gene3D" id="3.80.10.10">
    <property type="entry name" value="Ribonuclease Inhibitor"/>
    <property type="match status" value="2"/>
</dbReference>
<keyword evidence="2" id="KW-0677">Repeat</keyword>
<feature type="region of interest" description="Disordered" evidence="3">
    <location>
        <begin position="982"/>
        <end position="1003"/>
    </location>
</feature>
<feature type="compositionally biased region" description="Low complexity" evidence="3">
    <location>
        <begin position="859"/>
        <end position="870"/>
    </location>
</feature>
<dbReference type="SUPFAM" id="SSF52075">
    <property type="entry name" value="Outer arm dynein light chain 1"/>
    <property type="match status" value="1"/>
</dbReference>
<feature type="compositionally biased region" description="Basic and acidic residues" evidence="3">
    <location>
        <begin position="1090"/>
        <end position="1112"/>
    </location>
</feature>
<dbReference type="GO" id="GO:0005737">
    <property type="term" value="C:cytoplasm"/>
    <property type="evidence" value="ECO:0007669"/>
    <property type="project" value="TreeGrafter"/>
</dbReference>
<dbReference type="Proteomes" id="UP001378960">
    <property type="component" value="Unassembled WGS sequence"/>
</dbReference>
<dbReference type="InterPro" id="IPR003591">
    <property type="entry name" value="Leu-rich_rpt_typical-subtyp"/>
</dbReference>
<dbReference type="PROSITE" id="PS51450">
    <property type="entry name" value="LRR"/>
    <property type="match status" value="3"/>
</dbReference>
<dbReference type="PANTHER" id="PTHR15454">
    <property type="entry name" value="NISCHARIN RELATED"/>
    <property type="match status" value="1"/>
</dbReference>
<dbReference type="InterPro" id="IPR001611">
    <property type="entry name" value="Leu-rich_rpt"/>
</dbReference>
<feature type="region of interest" description="Disordered" evidence="3">
    <location>
        <begin position="343"/>
        <end position="367"/>
    </location>
</feature>
<feature type="region of interest" description="Disordered" evidence="3">
    <location>
        <begin position="38"/>
        <end position="90"/>
    </location>
</feature>
<gene>
    <name evidence="4" type="ORF">DAPK24_016690</name>
</gene>
<feature type="compositionally biased region" description="Low complexity" evidence="3">
    <location>
        <begin position="579"/>
        <end position="589"/>
    </location>
</feature>
<keyword evidence="5" id="KW-1185">Reference proteome</keyword>
<feature type="compositionally biased region" description="Low complexity" evidence="3">
    <location>
        <begin position="422"/>
        <end position="452"/>
    </location>
</feature>
<sequence length="1132" mass="127152">MGKNTCDGDVYIHNLSSFIKSHEPQLANALVAYKKLNSTTNNNNNNNNKTNTNTTPTSNTKNDTDESNNTDSKDTTTNNNNSIQNGNISIDEEDKLTKEISKPVRLSLSLHHLYFILGRFKDLGIPVGPMNLRLENIDSISNSNYVSFLSEFQRNKKLDSDTQSIHSISSVKSVMSSVSALWNNFGSTSKIDSTVSDLKYLYSAFSKLPCLRLANEQNSKLIEGHQEYPFETATPIVIFKNLLVLEISDLEPKEIFGWHILSTKLRYLVVKKANITDPIEIFINLVEADSTIKSNDDSLSMENNNSNNNNNMNINNSNNDINFNDNKFPHYDDEYYEYDNNKLTKSKSNSSDPNDRKFNSNIPSSHSTLNLSTHLLNSKNNHTSPNLLQSQSIIPSIHSHSPYSYNYSLNQHYKLTPHIHNSHAYNSHNNNLNNNNNTYNNHDYLQSISTSPTSSAVSYHPTRLYSEDVVNSQQTVLSSSVNSTRRSYYYKPHTKSRRSRGSTSLSTPIASHSSINYHESHSKSRKSDEVDHNYIYNNKITSNNNNNNTNNNNNHIYNNNNNNFYNNSSNNSNHHHQQHQYIHNHSNINLDSSIGNDNYSKLKKSPLPDSETSGLNPSSWSLLKHLSLTENKIEKLSLGSFDYLINLTVLDLSYNRLTQIPETPLSKLVNLKTLNLSFNKLFNTQTFPKNLKKLTMLNLRGNKITQIDSIENLSSLSKIDLRQNNIYKVTDLKPLLLINKEKVMITSIYLSGNPVSKSRGYRVELFNLFNGIEYENSLKIDGSRPGIFESRMLLDEKTANMRFKNYLDESIISKMTASVSNMNLSNILNKNNNNLPVTIRKDSNSSRNETKAAFIKIESNNNNKDSNNDTSNKDNKVNDNISKISNNVTKSSVGYPHPILDQMSTSINVSADAIKITRQNISHSPTVASLASELMKHDYNNTNNNNNNVNNIINGGDINEHVIAASPIVPTRNPLAVTLRNNSNSNSDSNMASNLNPPNFNRNNSLNNLNDFIVPVNRSLPHSQRTSNDFSTTSSIITSTGVSINPDNNPITRLTLASPALPVITQATTTTMTSSNKLVSNSNDSSSIHTNKDHPNGDNLENKENIPKKTFNDETTTTTNDEYSKGLKISVS</sequence>
<protein>
    <recommendedName>
        <fullName evidence="6">Leucine-rich repeat-containing protein</fullName>
    </recommendedName>
</protein>
<feature type="region of interest" description="Disordered" evidence="3">
    <location>
        <begin position="296"/>
        <end position="323"/>
    </location>
</feature>
<feature type="compositionally biased region" description="Polar residues" evidence="3">
    <location>
        <begin position="590"/>
        <end position="599"/>
    </location>
</feature>
<name>A0AAV5R369_PICKL</name>
<feature type="compositionally biased region" description="Low complexity" evidence="3">
    <location>
        <begin position="297"/>
        <end position="323"/>
    </location>
</feature>
<dbReference type="SMART" id="SM00369">
    <property type="entry name" value="LRR_TYP"/>
    <property type="match status" value="4"/>
</dbReference>
<feature type="compositionally biased region" description="Low complexity" evidence="3">
    <location>
        <begin position="38"/>
        <end position="89"/>
    </location>
</feature>
<reference evidence="4 5" key="1">
    <citation type="journal article" date="2023" name="Elife">
        <title>Identification of key yeast species and microbe-microbe interactions impacting larval growth of Drosophila in the wild.</title>
        <authorList>
            <person name="Mure A."/>
            <person name="Sugiura Y."/>
            <person name="Maeda R."/>
            <person name="Honda K."/>
            <person name="Sakurai N."/>
            <person name="Takahashi Y."/>
            <person name="Watada M."/>
            <person name="Katoh T."/>
            <person name="Gotoh A."/>
            <person name="Gotoh Y."/>
            <person name="Taniguchi I."/>
            <person name="Nakamura K."/>
            <person name="Hayashi T."/>
            <person name="Katayama T."/>
            <person name="Uemura T."/>
            <person name="Hattori Y."/>
        </authorList>
    </citation>
    <scope>NUCLEOTIDE SEQUENCE [LARGE SCALE GENOMIC DNA]</scope>
    <source>
        <strain evidence="4 5">PK-24</strain>
    </source>
</reference>
<feature type="compositionally biased region" description="Polar residues" evidence="3">
    <location>
        <begin position="1074"/>
        <end position="1089"/>
    </location>
</feature>
<proteinExistence type="predicted"/>
<feature type="compositionally biased region" description="Low complexity" evidence="3">
    <location>
        <begin position="533"/>
        <end position="572"/>
    </location>
</feature>
<feature type="compositionally biased region" description="Polar residues" evidence="3">
    <location>
        <begin position="881"/>
        <end position="892"/>
    </location>
</feature>
<dbReference type="PRINTS" id="PR00019">
    <property type="entry name" value="LEURICHRPT"/>
</dbReference>
<evidence type="ECO:0000256" key="1">
    <source>
        <dbReference type="ARBA" id="ARBA00022614"/>
    </source>
</evidence>
<evidence type="ECO:0000256" key="3">
    <source>
        <dbReference type="SAM" id="MobiDB-lite"/>
    </source>
</evidence>
<organism evidence="4 5">
    <name type="scientific">Pichia kluyveri</name>
    <name type="common">Yeast</name>
    <dbReference type="NCBI Taxonomy" id="36015"/>
    <lineage>
        <taxon>Eukaryota</taxon>
        <taxon>Fungi</taxon>
        <taxon>Dikarya</taxon>
        <taxon>Ascomycota</taxon>
        <taxon>Saccharomycotina</taxon>
        <taxon>Pichiomycetes</taxon>
        <taxon>Pichiales</taxon>
        <taxon>Pichiaceae</taxon>
        <taxon>Pichia</taxon>
    </lineage>
</organism>
<dbReference type="InterPro" id="IPR032675">
    <property type="entry name" value="LRR_dom_sf"/>
</dbReference>
<feature type="region of interest" description="Disordered" evidence="3">
    <location>
        <begin position="421"/>
        <end position="452"/>
    </location>
</feature>
<feature type="region of interest" description="Disordered" evidence="3">
    <location>
        <begin position="1072"/>
        <end position="1132"/>
    </location>
</feature>
<dbReference type="AlphaFoldDB" id="A0AAV5R369"/>
<accession>A0AAV5R369</accession>
<comment type="caution">
    <text evidence="4">The sequence shown here is derived from an EMBL/GenBank/DDBJ whole genome shotgun (WGS) entry which is preliminary data.</text>
</comment>
<feature type="region of interest" description="Disordered" evidence="3">
    <location>
        <begin position="855"/>
        <end position="892"/>
    </location>
</feature>
<dbReference type="EMBL" id="BTGB01000001">
    <property type="protein sequence ID" value="GMM45094.1"/>
    <property type="molecule type" value="Genomic_DNA"/>
</dbReference>
<keyword evidence="1" id="KW-0433">Leucine-rich repeat</keyword>
<evidence type="ECO:0000256" key="2">
    <source>
        <dbReference type="ARBA" id="ARBA00022737"/>
    </source>
</evidence>
<feature type="compositionally biased region" description="Polar residues" evidence="3">
    <location>
        <begin position="508"/>
        <end position="517"/>
    </location>
</feature>
<evidence type="ECO:0000313" key="5">
    <source>
        <dbReference type="Proteomes" id="UP001378960"/>
    </source>
</evidence>
<dbReference type="Pfam" id="PF13855">
    <property type="entry name" value="LRR_8"/>
    <property type="match status" value="2"/>
</dbReference>
<dbReference type="SMART" id="SM00365">
    <property type="entry name" value="LRR_SD22"/>
    <property type="match status" value="3"/>
</dbReference>
<evidence type="ECO:0008006" key="6">
    <source>
        <dbReference type="Google" id="ProtNLM"/>
    </source>
</evidence>